<dbReference type="GO" id="GO:0103068">
    <property type="term" value="F:leukotriene C4 gamma-glutamyl transferase activity"/>
    <property type="evidence" value="ECO:0007669"/>
    <property type="project" value="UniProtKB-EC"/>
</dbReference>
<dbReference type="InterPro" id="IPR029055">
    <property type="entry name" value="Ntn_hydrolases_N"/>
</dbReference>
<dbReference type="Gene3D" id="1.10.246.130">
    <property type="match status" value="1"/>
</dbReference>
<evidence type="ECO:0000256" key="4">
    <source>
        <dbReference type="ARBA" id="ARBA00047417"/>
    </source>
</evidence>
<name>A0ABV4BCH4_9GAMM</name>
<dbReference type="SUPFAM" id="SSF56235">
    <property type="entry name" value="N-terminal nucleophile aminohydrolases (Ntn hydrolases)"/>
    <property type="match status" value="1"/>
</dbReference>
<comment type="catalytic activity">
    <reaction evidence="1 5">
        <text>an S-substituted glutathione + H2O = an S-substituted L-cysteinylglycine + L-glutamate</text>
        <dbReference type="Rhea" id="RHEA:59468"/>
        <dbReference type="ChEBI" id="CHEBI:15377"/>
        <dbReference type="ChEBI" id="CHEBI:29985"/>
        <dbReference type="ChEBI" id="CHEBI:90779"/>
        <dbReference type="ChEBI" id="CHEBI:143103"/>
        <dbReference type="EC" id="3.4.19.13"/>
    </reaction>
</comment>
<accession>A0ABV4BCH4</accession>
<comment type="pathway">
    <text evidence="5">Sulfur metabolism; glutathione metabolism.</text>
</comment>
<dbReference type="PANTHER" id="PTHR43199">
    <property type="entry name" value="GLUTATHIONE HYDROLASE"/>
    <property type="match status" value="1"/>
</dbReference>
<comment type="subunit">
    <text evidence="5">This enzyme consists of two polypeptide chains, which are synthesized in precursor form from a single polypeptide.</text>
</comment>
<comment type="caution">
    <text evidence="6">The sequence shown here is derived from an EMBL/GenBank/DDBJ whole genome shotgun (WGS) entry which is preliminary data.</text>
</comment>
<comment type="catalytic activity">
    <reaction evidence="4 5">
        <text>an N-terminal (5-L-glutamyl)-[peptide] + an alpha-amino acid = 5-L-glutamyl amino acid + an N-terminal L-alpha-aminoacyl-[peptide]</text>
        <dbReference type="Rhea" id="RHEA:23904"/>
        <dbReference type="Rhea" id="RHEA-COMP:9780"/>
        <dbReference type="Rhea" id="RHEA-COMP:9795"/>
        <dbReference type="ChEBI" id="CHEBI:77644"/>
        <dbReference type="ChEBI" id="CHEBI:78597"/>
        <dbReference type="ChEBI" id="CHEBI:78599"/>
        <dbReference type="ChEBI" id="CHEBI:78608"/>
        <dbReference type="EC" id="2.3.2.2"/>
    </reaction>
</comment>
<dbReference type="EC" id="3.4.19.13" evidence="5"/>
<dbReference type="EC" id="2.3.2.2" evidence="5"/>
<dbReference type="EMBL" id="JBDKXB010000003">
    <property type="protein sequence ID" value="MEY6431499.1"/>
    <property type="molecule type" value="Genomic_DNA"/>
</dbReference>
<organism evidence="6 7">
    <name type="scientific">Thioalkalicoccus limnaeus</name>
    <dbReference type="NCBI Taxonomy" id="120681"/>
    <lineage>
        <taxon>Bacteria</taxon>
        <taxon>Pseudomonadati</taxon>
        <taxon>Pseudomonadota</taxon>
        <taxon>Gammaproteobacteria</taxon>
        <taxon>Chromatiales</taxon>
        <taxon>Chromatiaceae</taxon>
        <taxon>Thioalkalicoccus</taxon>
    </lineage>
</organism>
<dbReference type="Gene3D" id="3.60.20.40">
    <property type="match status" value="1"/>
</dbReference>
<evidence type="ECO:0000256" key="2">
    <source>
        <dbReference type="ARBA" id="ARBA00001089"/>
    </source>
</evidence>
<comment type="PTM">
    <text evidence="5">Cleaved by autocatalysis into a large and a small subunit.</text>
</comment>
<dbReference type="NCBIfam" id="TIGR00066">
    <property type="entry name" value="g_glut_trans"/>
    <property type="match status" value="1"/>
</dbReference>
<evidence type="ECO:0000313" key="6">
    <source>
        <dbReference type="EMBL" id="MEY6431499.1"/>
    </source>
</evidence>
<dbReference type="InterPro" id="IPR043138">
    <property type="entry name" value="GGT_lsub"/>
</dbReference>
<comment type="catalytic activity">
    <reaction evidence="2 5">
        <text>glutathione + H2O = L-cysteinylglycine + L-glutamate</text>
        <dbReference type="Rhea" id="RHEA:28807"/>
        <dbReference type="ChEBI" id="CHEBI:15377"/>
        <dbReference type="ChEBI" id="CHEBI:29985"/>
        <dbReference type="ChEBI" id="CHEBI:57925"/>
        <dbReference type="ChEBI" id="CHEBI:61694"/>
        <dbReference type="EC" id="3.4.19.13"/>
    </reaction>
</comment>
<comment type="similarity">
    <text evidence="5">Belongs to the gamma-glutamyltransferase family.</text>
</comment>
<evidence type="ECO:0000256" key="1">
    <source>
        <dbReference type="ARBA" id="ARBA00001049"/>
    </source>
</evidence>
<evidence type="ECO:0000256" key="5">
    <source>
        <dbReference type="RuleBase" id="RU368036"/>
    </source>
</evidence>
<dbReference type="Proteomes" id="UP001564408">
    <property type="component" value="Unassembled WGS sequence"/>
</dbReference>
<keyword evidence="5" id="KW-0317">Glutathione biosynthesis</keyword>
<keyword evidence="3 5" id="KW-0012">Acyltransferase</keyword>
<dbReference type="PRINTS" id="PR01210">
    <property type="entry name" value="GGTRANSPTASE"/>
</dbReference>
<gene>
    <name evidence="6" type="primary">ggt</name>
    <name evidence="6" type="ORF">ABC977_03650</name>
</gene>
<reference evidence="6 7" key="1">
    <citation type="submission" date="2024-05" db="EMBL/GenBank/DDBJ databases">
        <title>Genome Sequence and Characterization of the New Strain Purple Sulfur Bacterium of Genus Thioalkalicoccus.</title>
        <authorList>
            <person name="Bryantseva I.A."/>
            <person name="Kyndt J.A."/>
            <person name="Imhoff J.F."/>
        </authorList>
    </citation>
    <scope>NUCLEOTIDE SEQUENCE [LARGE SCALE GENOMIC DNA]</scope>
    <source>
        <strain evidence="6 7">Um2</strain>
    </source>
</reference>
<dbReference type="InterPro" id="IPR043137">
    <property type="entry name" value="GGT_ssub_C"/>
</dbReference>
<keyword evidence="7" id="KW-1185">Reference proteome</keyword>
<keyword evidence="5" id="KW-0865">Zymogen</keyword>
<evidence type="ECO:0000256" key="3">
    <source>
        <dbReference type="ARBA" id="ARBA00023315"/>
    </source>
</evidence>
<sequence>MIGPALLRADPVPHGIATPHPLATAAGVAILADGGNAFDAAVAVSAVLAVVEPYGSGLGGGGFWLLHDASEGRDILIDGRERAPAAATAQMFIGPDGEVDRDRVSAGPLAAAIPGTPAALDHIAHRYGELTMARALEPAIRLARDGFPVDERYRSLAGFRLAALRANPEAAAILLRDGEVPEVGTRIRQPALAATLERLARSGHDGFYDGEVARRLVAGVRAAGGLWTREDLRAYEIVGREPITASYRGMRLVSAPPPSSGGIALTQILQILELYQLSDVDEAERVHLIVEAMRRAYHDRARFLGDADFVAIPIDRLLAADYAAGLAASIRRDRATPSELFPGPDRPSGGQDTTHFSIIDRHGHRVAATLSLNYPFGAGFMPEGTGVLLNNHMDDFTVAPGQPNAYGLIQSSANRIEPGKRMLSSMSPTFVEQDGRIAVIGTPGGSRIISTVLLAALAFEAGGSATDLVAAPRFHHQFLPDRLEYEPDGLSEALREALVARGHQLRVADRPWGNSQAVVIEPDGVFTAAADPRGIGTISVAGQLERP</sequence>
<keyword evidence="5" id="KW-0378">Hydrolase</keyword>
<protein>
    <recommendedName>
        <fullName evidence="5">Glutathione hydrolase proenzyme</fullName>
        <ecNumber evidence="5">2.3.2.2</ecNumber>
        <ecNumber evidence="5">3.4.19.13</ecNumber>
    </recommendedName>
    <component>
        <recommendedName>
            <fullName evidence="5">Glutathione hydrolase large chain</fullName>
        </recommendedName>
    </component>
    <component>
        <recommendedName>
            <fullName evidence="5">Glutathione hydrolase small chain</fullName>
        </recommendedName>
    </component>
</protein>
<proteinExistence type="inferred from homology"/>
<evidence type="ECO:0000313" key="7">
    <source>
        <dbReference type="Proteomes" id="UP001564408"/>
    </source>
</evidence>
<dbReference type="InterPro" id="IPR051792">
    <property type="entry name" value="GGT_bact"/>
</dbReference>
<keyword evidence="5 6" id="KW-0808">Transferase</keyword>
<dbReference type="PANTHER" id="PTHR43199:SF6">
    <property type="entry name" value="GLUTATHIONE HYDROLASE PROENZYME"/>
    <property type="match status" value="1"/>
</dbReference>
<dbReference type="Pfam" id="PF01019">
    <property type="entry name" value="G_glu_transpept"/>
    <property type="match status" value="1"/>
</dbReference>
<dbReference type="InterPro" id="IPR000101">
    <property type="entry name" value="GGT_peptidase"/>
</dbReference>